<dbReference type="KEGG" id="aaco:K1I37_00950"/>
<keyword evidence="7" id="KW-0597">Phosphoprotein</keyword>
<evidence type="ECO:0000256" key="18">
    <source>
        <dbReference type="ARBA" id="ARBA00023136"/>
    </source>
</evidence>
<dbReference type="OrthoDB" id="9815750at2"/>
<dbReference type="SUPFAM" id="SSF47384">
    <property type="entry name" value="Homodimeric domain of signal transducing histidine kinase"/>
    <property type="match status" value="1"/>
</dbReference>
<dbReference type="EC" id="2.7.13.3" evidence="5"/>
<evidence type="ECO:0000256" key="13">
    <source>
        <dbReference type="ARBA" id="ARBA00022842"/>
    </source>
</evidence>
<evidence type="ECO:0000259" key="24">
    <source>
        <dbReference type="PROSITE" id="PS50885"/>
    </source>
</evidence>
<keyword evidence="22" id="KW-1133">Transmembrane helix</keyword>
<protein>
    <recommendedName>
        <fullName evidence="20">Signal transduction histidine-protein kinase/phosphatase MprB</fullName>
        <ecNumber evidence="5">2.7.13.3</ecNumber>
    </recommendedName>
    <alternativeName>
        <fullName evidence="21">Mycobacterial persistence regulator B</fullName>
    </alternativeName>
</protein>
<evidence type="ECO:0000256" key="3">
    <source>
        <dbReference type="ARBA" id="ARBA00001946"/>
    </source>
</evidence>
<feature type="domain" description="Histidine kinase" evidence="23">
    <location>
        <begin position="428"/>
        <end position="641"/>
    </location>
</feature>
<comment type="cofactor">
    <cofactor evidence="2">
        <name>Mn(2+)</name>
        <dbReference type="ChEBI" id="CHEBI:29035"/>
    </cofactor>
</comment>
<evidence type="ECO:0000256" key="2">
    <source>
        <dbReference type="ARBA" id="ARBA00001936"/>
    </source>
</evidence>
<comment type="cofactor">
    <cofactor evidence="3">
        <name>Mg(2+)</name>
        <dbReference type="ChEBI" id="CHEBI:18420"/>
    </cofactor>
</comment>
<feature type="domain" description="HAMP" evidence="24">
    <location>
        <begin position="356"/>
        <end position="408"/>
    </location>
</feature>
<evidence type="ECO:0000256" key="5">
    <source>
        <dbReference type="ARBA" id="ARBA00012438"/>
    </source>
</evidence>
<organism evidence="25 26">
    <name type="scientific">Alicyclobacillus acidoterrestris (strain ATCC 49025 / DSM 3922 / CIP 106132 / NCIMB 13137 / GD3B)</name>
    <dbReference type="NCBI Taxonomy" id="1356854"/>
    <lineage>
        <taxon>Bacteria</taxon>
        <taxon>Bacillati</taxon>
        <taxon>Bacillota</taxon>
        <taxon>Bacilli</taxon>
        <taxon>Bacillales</taxon>
        <taxon>Alicyclobacillaceae</taxon>
        <taxon>Alicyclobacillus</taxon>
    </lineage>
</organism>
<keyword evidence="14" id="KW-0904">Protein phosphatase</keyword>
<keyword evidence="22" id="KW-0812">Transmembrane</keyword>
<keyword evidence="10 25" id="KW-0418">Kinase</keyword>
<evidence type="ECO:0000256" key="4">
    <source>
        <dbReference type="ARBA" id="ARBA00004651"/>
    </source>
</evidence>
<evidence type="ECO:0000313" key="25">
    <source>
        <dbReference type="EMBL" id="UNO49168.1"/>
    </source>
</evidence>
<evidence type="ECO:0000256" key="9">
    <source>
        <dbReference type="ARBA" id="ARBA00022741"/>
    </source>
</evidence>
<dbReference type="Pfam" id="PF02518">
    <property type="entry name" value="HATPase_c"/>
    <property type="match status" value="1"/>
</dbReference>
<dbReference type="SUPFAM" id="SSF158472">
    <property type="entry name" value="HAMP domain-like"/>
    <property type="match status" value="1"/>
</dbReference>
<evidence type="ECO:0000256" key="7">
    <source>
        <dbReference type="ARBA" id="ARBA00022553"/>
    </source>
</evidence>
<dbReference type="SMART" id="SM00387">
    <property type="entry name" value="HATPase_c"/>
    <property type="match status" value="1"/>
</dbReference>
<dbReference type="PANTHER" id="PTHR44936">
    <property type="entry name" value="SENSOR PROTEIN CREC"/>
    <property type="match status" value="1"/>
</dbReference>
<dbReference type="InterPro" id="IPR036890">
    <property type="entry name" value="HATPase_C_sf"/>
</dbReference>
<dbReference type="Gene3D" id="3.30.565.10">
    <property type="entry name" value="Histidine kinase-like ATPase, C-terminal domain"/>
    <property type="match status" value="1"/>
</dbReference>
<evidence type="ECO:0000256" key="15">
    <source>
        <dbReference type="ARBA" id="ARBA00023012"/>
    </source>
</evidence>
<dbReference type="EMBL" id="CP080467">
    <property type="protein sequence ID" value="UNO49168.1"/>
    <property type="molecule type" value="Genomic_DNA"/>
</dbReference>
<evidence type="ECO:0000256" key="22">
    <source>
        <dbReference type="SAM" id="Phobius"/>
    </source>
</evidence>
<evidence type="ECO:0000256" key="20">
    <source>
        <dbReference type="ARBA" id="ARBA00040454"/>
    </source>
</evidence>
<dbReference type="PRINTS" id="PR00344">
    <property type="entry name" value="BCTRLSENSOR"/>
</dbReference>
<evidence type="ECO:0000256" key="12">
    <source>
        <dbReference type="ARBA" id="ARBA00022840"/>
    </source>
</evidence>
<dbReference type="RefSeq" id="WP_152498694.1">
    <property type="nucleotide sequence ID" value="NZ_AURB01000004.1"/>
</dbReference>
<dbReference type="InterPro" id="IPR005467">
    <property type="entry name" value="His_kinase_dom"/>
</dbReference>
<evidence type="ECO:0000256" key="6">
    <source>
        <dbReference type="ARBA" id="ARBA00022475"/>
    </source>
</evidence>
<evidence type="ECO:0000256" key="1">
    <source>
        <dbReference type="ARBA" id="ARBA00000085"/>
    </source>
</evidence>
<keyword evidence="11" id="KW-0378">Hydrolase</keyword>
<accession>A0A9E6ZHT4</accession>
<comment type="subcellular location">
    <subcellularLocation>
        <location evidence="4">Cell membrane</location>
        <topology evidence="4">Multi-pass membrane protein</topology>
    </subcellularLocation>
</comment>
<dbReference type="Pfam" id="PF00512">
    <property type="entry name" value="HisKA"/>
    <property type="match status" value="1"/>
</dbReference>
<keyword evidence="18 22" id="KW-0472">Membrane</keyword>
<keyword evidence="9" id="KW-0547">Nucleotide-binding</keyword>
<dbReference type="GO" id="GO:0005886">
    <property type="term" value="C:plasma membrane"/>
    <property type="evidence" value="ECO:0007669"/>
    <property type="project" value="UniProtKB-SubCell"/>
</dbReference>
<dbReference type="SMART" id="SM00304">
    <property type="entry name" value="HAMP"/>
    <property type="match status" value="1"/>
</dbReference>
<evidence type="ECO:0000259" key="23">
    <source>
        <dbReference type="PROSITE" id="PS50109"/>
    </source>
</evidence>
<sequence>MKEIPMCFSIRTKTLLVLVSVMVMILVLSNALYYWSTKSILEQRITEQNRLVSQQLNLEIGQARRGETYIDNLLGTELRMAAIAAEHQLNPDAAKVTNAQLREVAKNVGVSEITLFQPTVNDIVGVKSSDPKEVGLSTKQMNLWYKAFQDLLKGKPQLSTYGTAMKDFWTGPFANATSDPTKVDKWGYYYDGSTNYIIDPFIESSSLEDYADDVGTDTFIQQLLKSEPAIVGLTVLNQNFGTKPIQYRYKQTSWVDVANQPVMYGKYTYQNKALDVAEKNAALRTQKIQTVLDDVHGHKVVKTFMPESQSGTKYVVEVVTDYGTITRTLHKQLHNSLMISLVLLVLIVVIAYFASSLLIRPIREIADKVNRLANHDFNEPVVVRRNDEIGDLANRVNVMSRSLYDYLRECIRRERGQGVDYLRLVTQSMVHELKTPLVAMKFALDFLPKVEPELSERGVELVHRMKLAGQHADNVVHEFNEFLKNGHVVFQSVPVVDIVRDALRIVGPIADKHAVSTQLQVAKDAYEVKASVDKEKLCMVLVNLMKNGIEAIPPDALHKSVCVKLHVVENYIHLDVQDSGTGIPKDEWETIFTPFRSSKQNGVGLGLAFCGFIVLAHGGHIGVQDSGETGTTIRITLPIAHEAH</sequence>
<evidence type="ECO:0000256" key="11">
    <source>
        <dbReference type="ARBA" id="ARBA00022801"/>
    </source>
</evidence>
<evidence type="ECO:0000313" key="26">
    <source>
        <dbReference type="Proteomes" id="UP000829401"/>
    </source>
</evidence>
<dbReference type="GO" id="GO:0004721">
    <property type="term" value="F:phosphoprotein phosphatase activity"/>
    <property type="evidence" value="ECO:0007669"/>
    <property type="project" value="UniProtKB-KW"/>
</dbReference>
<dbReference type="PROSITE" id="PS50109">
    <property type="entry name" value="HIS_KIN"/>
    <property type="match status" value="1"/>
</dbReference>
<dbReference type="SUPFAM" id="SSF55874">
    <property type="entry name" value="ATPase domain of HSP90 chaperone/DNA topoisomerase II/histidine kinase"/>
    <property type="match status" value="1"/>
</dbReference>
<evidence type="ECO:0000256" key="10">
    <source>
        <dbReference type="ARBA" id="ARBA00022777"/>
    </source>
</evidence>
<evidence type="ECO:0000256" key="19">
    <source>
        <dbReference type="ARBA" id="ARBA00023211"/>
    </source>
</evidence>
<dbReference type="PROSITE" id="PS50885">
    <property type="entry name" value="HAMP"/>
    <property type="match status" value="1"/>
</dbReference>
<dbReference type="PANTHER" id="PTHR44936:SF9">
    <property type="entry name" value="SENSOR PROTEIN CREC"/>
    <property type="match status" value="1"/>
</dbReference>
<dbReference type="InterPro" id="IPR050980">
    <property type="entry name" value="2C_sensor_his_kinase"/>
</dbReference>
<dbReference type="Gene3D" id="6.10.340.10">
    <property type="match status" value="1"/>
</dbReference>
<keyword evidence="8" id="KW-0808">Transferase</keyword>
<dbReference type="InterPro" id="IPR003661">
    <property type="entry name" value="HisK_dim/P_dom"/>
</dbReference>
<evidence type="ECO:0000256" key="16">
    <source>
        <dbReference type="ARBA" id="ARBA00023016"/>
    </source>
</evidence>
<feature type="transmembrane region" description="Helical" evidence="22">
    <location>
        <begin position="337"/>
        <end position="359"/>
    </location>
</feature>
<feature type="transmembrane region" description="Helical" evidence="22">
    <location>
        <begin position="15"/>
        <end position="35"/>
    </location>
</feature>
<dbReference type="CDD" id="cd06225">
    <property type="entry name" value="HAMP"/>
    <property type="match status" value="1"/>
</dbReference>
<reference evidence="26" key="1">
    <citation type="journal article" date="2022" name="G3 (Bethesda)">
        <title>Unveiling the complete genome sequence of Alicyclobacillus acidoterrestris DSM 3922T, a taint-producing strain.</title>
        <authorList>
            <person name="Leonardo I.C."/>
            <person name="Barreto Crespo M.T."/>
            <person name="Gaspar F.B."/>
        </authorList>
    </citation>
    <scope>NUCLEOTIDE SEQUENCE [LARGE SCALE GENOMIC DNA]</scope>
    <source>
        <strain evidence="26">DSM 3922</strain>
    </source>
</reference>
<dbReference type="SMART" id="SM00388">
    <property type="entry name" value="HisKA"/>
    <property type="match status" value="1"/>
</dbReference>
<keyword evidence="19" id="KW-0464">Manganese</keyword>
<dbReference type="Proteomes" id="UP000829401">
    <property type="component" value="Chromosome"/>
</dbReference>
<dbReference type="AlphaFoldDB" id="A0A9E6ZHT4"/>
<name>A0A9E6ZHT4_ALIAG</name>
<proteinExistence type="predicted"/>
<keyword evidence="26" id="KW-1185">Reference proteome</keyword>
<evidence type="ECO:0000256" key="21">
    <source>
        <dbReference type="ARBA" id="ARBA00041776"/>
    </source>
</evidence>
<dbReference type="InterPro" id="IPR003594">
    <property type="entry name" value="HATPase_dom"/>
</dbReference>
<keyword evidence="13" id="KW-0460">Magnesium</keyword>
<gene>
    <name evidence="25" type="ORF">K1I37_00950</name>
</gene>
<dbReference type="InterPro" id="IPR036097">
    <property type="entry name" value="HisK_dim/P_sf"/>
</dbReference>
<evidence type="ECO:0000256" key="14">
    <source>
        <dbReference type="ARBA" id="ARBA00022912"/>
    </source>
</evidence>
<evidence type="ECO:0000256" key="8">
    <source>
        <dbReference type="ARBA" id="ARBA00022679"/>
    </source>
</evidence>
<dbReference type="InterPro" id="IPR003660">
    <property type="entry name" value="HAMP_dom"/>
</dbReference>
<keyword evidence="16" id="KW-0346">Stress response</keyword>
<keyword evidence="12" id="KW-0067">ATP-binding</keyword>
<dbReference type="GO" id="GO:0005524">
    <property type="term" value="F:ATP binding"/>
    <property type="evidence" value="ECO:0007669"/>
    <property type="project" value="UniProtKB-KW"/>
</dbReference>
<evidence type="ECO:0000256" key="17">
    <source>
        <dbReference type="ARBA" id="ARBA00023026"/>
    </source>
</evidence>
<dbReference type="CDD" id="cd00075">
    <property type="entry name" value="HATPase"/>
    <property type="match status" value="1"/>
</dbReference>
<dbReference type="GO" id="GO:0000155">
    <property type="term" value="F:phosphorelay sensor kinase activity"/>
    <property type="evidence" value="ECO:0007669"/>
    <property type="project" value="InterPro"/>
</dbReference>
<dbReference type="Pfam" id="PF00672">
    <property type="entry name" value="HAMP"/>
    <property type="match status" value="1"/>
</dbReference>
<dbReference type="CDD" id="cd00082">
    <property type="entry name" value="HisKA"/>
    <property type="match status" value="1"/>
</dbReference>
<comment type="catalytic activity">
    <reaction evidence="1">
        <text>ATP + protein L-histidine = ADP + protein N-phospho-L-histidine.</text>
        <dbReference type="EC" id="2.7.13.3"/>
    </reaction>
</comment>
<dbReference type="InterPro" id="IPR004358">
    <property type="entry name" value="Sig_transdc_His_kin-like_C"/>
</dbReference>
<keyword evidence="6" id="KW-1003">Cell membrane</keyword>
<keyword evidence="17" id="KW-0843">Virulence</keyword>
<keyword evidence="15" id="KW-0902">Two-component regulatory system</keyword>